<feature type="compositionally biased region" description="Polar residues" evidence="7">
    <location>
        <begin position="663"/>
        <end position="677"/>
    </location>
</feature>
<evidence type="ECO:0000256" key="7">
    <source>
        <dbReference type="SAM" id="MobiDB-lite"/>
    </source>
</evidence>
<evidence type="ECO:0000313" key="12">
    <source>
        <dbReference type="Proteomes" id="UP000799770"/>
    </source>
</evidence>
<evidence type="ECO:0000256" key="2">
    <source>
        <dbReference type="ARBA" id="ARBA00010642"/>
    </source>
</evidence>
<evidence type="ECO:0000256" key="9">
    <source>
        <dbReference type="SAM" id="SignalP"/>
    </source>
</evidence>
<dbReference type="AlphaFoldDB" id="A0A6A5YWQ5"/>
<organism evidence="11 12">
    <name type="scientific">Lophiotrema nucula</name>
    <dbReference type="NCBI Taxonomy" id="690887"/>
    <lineage>
        <taxon>Eukaryota</taxon>
        <taxon>Fungi</taxon>
        <taxon>Dikarya</taxon>
        <taxon>Ascomycota</taxon>
        <taxon>Pezizomycotina</taxon>
        <taxon>Dothideomycetes</taxon>
        <taxon>Pleosporomycetidae</taxon>
        <taxon>Pleosporales</taxon>
        <taxon>Lophiotremataceae</taxon>
        <taxon>Lophiotrema</taxon>
    </lineage>
</organism>
<dbReference type="Proteomes" id="UP000799770">
    <property type="component" value="Unassembled WGS sequence"/>
</dbReference>
<feature type="region of interest" description="Disordered" evidence="7">
    <location>
        <begin position="864"/>
        <end position="1094"/>
    </location>
</feature>
<dbReference type="SMART" id="SM01320">
    <property type="entry name" value="TRP_N"/>
    <property type="match status" value="1"/>
</dbReference>
<feature type="compositionally biased region" description="Low complexity" evidence="7">
    <location>
        <begin position="1044"/>
        <end position="1053"/>
    </location>
</feature>
<evidence type="ECO:0000256" key="4">
    <source>
        <dbReference type="ARBA" id="ARBA00022729"/>
    </source>
</evidence>
<comment type="subcellular location">
    <subcellularLocation>
        <location evidence="1">Membrane</location>
        <topology evidence="1">Multi-pass membrane protein</topology>
    </subcellularLocation>
</comment>
<feature type="transmembrane region" description="Helical" evidence="8">
    <location>
        <begin position="525"/>
        <end position="544"/>
    </location>
</feature>
<proteinExistence type="inferred from homology"/>
<name>A0A6A5YWQ5_9PLEO</name>
<evidence type="ECO:0000256" key="3">
    <source>
        <dbReference type="ARBA" id="ARBA00022692"/>
    </source>
</evidence>
<comment type="similarity">
    <text evidence="2">Belongs to the transient receptor potential (TRP) ion channel family.</text>
</comment>
<keyword evidence="3 8" id="KW-0812">Transmembrane</keyword>
<feature type="transmembrane region" description="Helical" evidence="8">
    <location>
        <begin position="496"/>
        <end position="513"/>
    </location>
</feature>
<evidence type="ECO:0000256" key="6">
    <source>
        <dbReference type="ARBA" id="ARBA00023136"/>
    </source>
</evidence>
<feature type="transmembrane region" description="Helical" evidence="8">
    <location>
        <begin position="337"/>
        <end position="362"/>
    </location>
</feature>
<feature type="compositionally biased region" description="Polar residues" evidence="7">
    <location>
        <begin position="687"/>
        <end position="696"/>
    </location>
</feature>
<keyword evidence="4 9" id="KW-0732">Signal</keyword>
<gene>
    <name evidence="11" type="ORF">BDV96DRAFT_500458</name>
</gene>
<keyword evidence="6 8" id="KW-0472">Membrane</keyword>
<accession>A0A6A5YWQ5</accession>
<dbReference type="PANTHER" id="PTHR31145:SF6">
    <property type="entry name" value="INTEGRAL MEMBRANE PROTEIN (AFU_ORTHOLOGUE AFUA_7G01610)"/>
    <property type="match status" value="1"/>
</dbReference>
<sequence length="1138" mass="122962">MPFLPFVLVFAALLPLTSAVFVNFDNCLGQPVINSDLLQFVPMHLWASFNTSAPSHNLNITIYGNVTGLLTEEPYPPPDSPVWNDTKNPLGKIVDIDAGNNKYTTLFSNYKVLTYTAFNEPGSQFCLSTINSSCPIGPAFYKNASDPYDLPGFTIAHDFYSSYSFATFAMTTRIISGSRDARTVGCVSANITPDLGSKLADTLCYLPAAVLALVAIATVFAATCSPWGTSDIFRWSSNYGRDEDLIRLVTPGFGDCLQYIQFIVLAGSLNLQYPGFFQPVVSQASWSTLLFNESIVSNGNGSQSLVDGIYFANGTYGISRLGQYVGMTRERDIWAGMAVWLLGLIGVVTLIAQLVFLIRWAYRRFTNTQASDLRGKNWPFTAGNIIRIVFNFFLLPVVSLSLFQLVIGARSPAPVVACAVILLIAAFGFAVWIFWFIFTTRPRAHLFDDLPTVLTYGPLYNTYSDDAAPFAFIPVLLNVIRGIAIGAIQPSGIAQIILLAICEVILILTLHAFRPFQSNTSMNAYHTFFSAVRLVTTMLMIAFAPSLGVSEPSKGWIGYAILLMHGAVLVFGFFLNSLQTIIEVAARLAGAGADQRGGLTKVFGMRQLSRRAHRRGQRSSLNSDAAILTQDADAKSIQLMGGSRSRSLSGSSAILLNQPYSGSQRQSVGFDQFSQGGDPSAFGGTSPGTPGTNATPWSYLGGGSGQSSRRPTMGTTLDNADPYYRPPRPRKATLDNMSGPGAKDRVSGGSTDLTNTPYADNVDAAETGDIGEGPSSWSPNRGSAITPAYLRAHRDDSDPNLADGRKNVDYSVRESDFYYGLRGPALSAQPTRKLKTGPADPMGPVSNATSWFKGLALFGGKKKEKGKGFEVVRSTRMPPQMMPLEEDEESPQMPQEPYKDSPSAPSEAKGSPQRDSPEAAAGIPRRSSVSSLDYDDDPFDHRMHRISDQAPSLGQIDTGGALGIPSRIGSQASRVTQAPGRAPTLPRKSSRRTPSTDKAILESNNRLSTVMASPPGTPGRLSAHYPGQHLQPTGAGIPRLPFGSTEPSPSPERSPGHSFTSSIYQNDGSSDFNALTTDDLAPPHMHTNDRPLSTGYVHQHVARESIRNEGYDSHLEASAEFVDRSRSISTHRSGASDR</sequence>
<feature type="transmembrane region" description="Helical" evidence="8">
    <location>
        <begin position="556"/>
        <end position="575"/>
    </location>
</feature>
<evidence type="ECO:0000313" key="11">
    <source>
        <dbReference type="EMBL" id="KAF2110987.1"/>
    </source>
</evidence>
<dbReference type="PANTHER" id="PTHR31145">
    <property type="entry name" value="INTEGRAL MEMBRANE PROTEIN (AFU_ORTHOLOGUE AFUA_7G01610)"/>
    <property type="match status" value="1"/>
</dbReference>
<feature type="compositionally biased region" description="Polar residues" evidence="7">
    <location>
        <begin position="748"/>
        <end position="758"/>
    </location>
</feature>
<feature type="region of interest" description="Disordered" evidence="7">
    <location>
        <begin position="663"/>
        <end position="761"/>
    </location>
</feature>
<feature type="compositionally biased region" description="Polar residues" evidence="7">
    <location>
        <begin position="1057"/>
        <end position="1076"/>
    </location>
</feature>
<evidence type="ECO:0000256" key="5">
    <source>
        <dbReference type="ARBA" id="ARBA00022989"/>
    </source>
</evidence>
<dbReference type="Pfam" id="PF06011">
    <property type="entry name" value="TRP"/>
    <property type="match status" value="1"/>
</dbReference>
<evidence type="ECO:0000256" key="1">
    <source>
        <dbReference type="ARBA" id="ARBA00004141"/>
    </source>
</evidence>
<feature type="compositionally biased region" description="Polar residues" evidence="7">
    <location>
        <begin position="1002"/>
        <end position="1011"/>
    </location>
</feature>
<feature type="signal peptide" evidence="9">
    <location>
        <begin position="1"/>
        <end position="19"/>
    </location>
</feature>
<dbReference type="GO" id="GO:0016020">
    <property type="term" value="C:membrane"/>
    <property type="evidence" value="ECO:0007669"/>
    <property type="project" value="UniProtKB-SubCell"/>
</dbReference>
<feature type="domain" description="ML-like" evidence="10">
    <location>
        <begin position="17"/>
        <end position="198"/>
    </location>
</feature>
<feature type="transmembrane region" description="Helical" evidence="8">
    <location>
        <begin position="415"/>
        <end position="438"/>
    </location>
</feature>
<dbReference type="OrthoDB" id="5312224at2759"/>
<evidence type="ECO:0000256" key="8">
    <source>
        <dbReference type="SAM" id="Phobius"/>
    </source>
</evidence>
<feature type="chain" id="PRO_5025407883" description="ML-like domain-containing protein" evidence="9">
    <location>
        <begin position="20"/>
        <end position="1138"/>
    </location>
</feature>
<dbReference type="InterPro" id="IPR040241">
    <property type="entry name" value="TRP_Flc/Pkd2-like"/>
</dbReference>
<dbReference type="GO" id="GO:0055085">
    <property type="term" value="P:transmembrane transport"/>
    <property type="evidence" value="ECO:0007669"/>
    <property type="project" value="TreeGrafter"/>
</dbReference>
<keyword evidence="5 8" id="KW-1133">Transmembrane helix</keyword>
<dbReference type="Pfam" id="PF14558">
    <property type="entry name" value="TRP_N"/>
    <property type="match status" value="1"/>
</dbReference>
<dbReference type="EMBL" id="ML977336">
    <property type="protein sequence ID" value="KAF2110987.1"/>
    <property type="molecule type" value="Genomic_DNA"/>
</dbReference>
<feature type="transmembrane region" description="Helical" evidence="8">
    <location>
        <begin position="382"/>
        <end position="403"/>
    </location>
</feature>
<keyword evidence="12" id="KW-1185">Reference proteome</keyword>
<dbReference type="InterPro" id="IPR032800">
    <property type="entry name" value="TRP_N"/>
</dbReference>
<feature type="compositionally biased region" description="Polar residues" evidence="7">
    <location>
        <begin position="706"/>
        <end position="718"/>
    </location>
</feature>
<reference evidence="11" key="1">
    <citation type="journal article" date="2020" name="Stud. Mycol.">
        <title>101 Dothideomycetes genomes: a test case for predicting lifestyles and emergence of pathogens.</title>
        <authorList>
            <person name="Haridas S."/>
            <person name="Albert R."/>
            <person name="Binder M."/>
            <person name="Bloem J."/>
            <person name="Labutti K."/>
            <person name="Salamov A."/>
            <person name="Andreopoulos B."/>
            <person name="Baker S."/>
            <person name="Barry K."/>
            <person name="Bills G."/>
            <person name="Bluhm B."/>
            <person name="Cannon C."/>
            <person name="Castanera R."/>
            <person name="Culley D."/>
            <person name="Daum C."/>
            <person name="Ezra D."/>
            <person name="Gonzalez J."/>
            <person name="Henrissat B."/>
            <person name="Kuo A."/>
            <person name="Liang C."/>
            <person name="Lipzen A."/>
            <person name="Lutzoni F."/>
            <person name="Magnuson J."/>
            <person name="Mondo S."/>
            <person name="Nolan M."/>
            <person name="Ohm R."/>
            <person name="Pangilinan J."/>
            <person name="Park H.-J."/>
            <person name="Ramirez L."/>
            <person name="Alfaro M."/>
            <person name="Sun H."/>
            <person name="Tritt A."/>
            <person name="Yoshinaga Y."/>
            <person name="Zwiers L.-H."/>
            <person name="Turgeon B."/>
            <person name="Goodwin S."/>
            <person name="Spatafora J."/>
            <person name="Crous P."/>
            <person name="Grigoriev I."/>
        </authorList>
    </citation>
    <scope>NUCLEOTIDE SEQUENCE</scope>
    <source>
        <strain evidence="11">CBS 627.86</strain>
    </source>
</reference>
<evidence type="ECO:0000259" key="10">
    <source>
        <dbReference type="SMART" id="SM01320"/>
    </source>
</evidence>
<dbReference type="InterPro" id="IPR010308">
    <property type="entry name" value="TRP_C"/>
</dbReference>
<protein>
    <recommendedName>
        <fullName evidence="10">ML-like domain-containing protein</fullName>
    </recommendedName>
</protein>